<keyword evidence="2" id="KW-0472">Membrane</keyword>
<organism evidence="3 4">
    <name type="scientific">Seminavis robusta</name>
    <dbReference type="NCBI Taxonomy" id="568900"/>
    <lineage>
        <taxon>Eukaryota</taxon>
        <taxon>Sar</taxon>
        <taxon>Stramenopiles</taxon>
        <taxon>Ochrophyta</taxon>
        <taxon>Bacillariophyta</taxon>
        <taxon>Bacillariophyceae</taxon>
        <taxon>Bacillariophycidae</taxon>
        <taxon>Naviculales</taxon>
        <taxon>Naviculaceae</taxon>
        <taxon>Seminavis</taxon>
    </lineage>
</organism>
<name>A0A9N8E0A8_9STRA</name>
<evidence type="ECO:0000256" key="2">
    <source>
        <dbReference type="SAM" id="Phobius"/>
    </source>
</evidence>
<keyword evidence="2" id="KW-1133">Transmembrane helix</keyword>
<protein>
    <submittedName>
        <fullName evidence="3">Beta propeller domain protein</fullName>
    </submittedName>
</protein>
<evidence type="ECO:0000256" key="1">
    <source>
        <dbReference type="SAM" id="MobiDB-lite"/>
    </source>
</evidence>
<keyword evidence="4" id="KW-1185">Reference proteome</keyword>
<evidence type="ECO:0000313" key="4">
    <source>
        <dbReference type="Proteomes" id="UP001153069"/>
    </source>
</evidence>
<keyword evidence="2" id="KW-0812">Transmembrane</keyword>
<dbReference type="Proteomes" id="UP001153069">
    <property type="component" value="Unassembled WGS sequence"/>
</dbReference>
<feature type="transmembrane region" description="Helical" evidence="2">
    <location>
        <begin position="58"/>
        <end position="81"/>
    </location>
</feature>
<dbReference type="Pfam" id="PF09826">
    <property type="entry name" value="Beta_propel"/>
    <property type="match status" value="2"/>
</dbReference>
<accession>A0A9N8E0A8</accession>
<reference evidence="3" key="1">
    <citation type="submission" date="2020-06" db="EMBL/GenBank/DDBJ databases">
        <authorList>
            <consortium name="Plant Systems Biology data submission"/>
        </authorList>
    </citation>
    <scope>NUCLEOTIDE SEQUENCE</scope>
    <source>
        <strain evidence="3">D6</strain>
    </source>
</reference>
<proteinExistence type="predicted"/>
<feature type="region of interest" description="Disordered" evidence="1">
    <location>
        <begin position="233"/>
        <end position="272"/>
    </location>
</feature>
<sequence length="1019" mass="114590">MKDYEEDVTVVASMELYHGDEESGSGSTELSGDPLLIEETEENPDEVDVVVVKKKRNFVWALGLFVCLLLLVFVVIVPAVVVTKNKKNKAVEAPAVDNVQNNSNETTTEPPPPQEAESVKPVEPEDENQPFALEIPEDARIPTFSADVLTGYTSRKEFEEDLIRAAKHMVYQIINFNIYHQDQQYNQYQDQQYNQNQDQQYNQYQEGEQLAEDMTEANGDDAAVPDTVPVSSEEVAVAREEVPAVQERSGGDEDEETKVKQEKKKKEEEEDKEADFIVRDDNYVYAAYGDYVLVWDHQGNSVEHLKMPSPEGEEPGRHRGWQPKAHINALFLTQDHLIVLASHYGGHYCRRRRHLSEPIPVMYRDPCGGRPYLSGDNTEVRVYAKPQNNEMPLVRSKNMRGSYSNAVLMPNSLQVITSSWLDVHFDGLDVHHFPWATKEQYVEKAMGMASKNLIPKFVEEISEAIFGDQEDDVKNMMRINTWGADEDTAPTGRSYGRDIMEAYNEITLMDISSLTTQEDNEESIKTSVSSFFGPNVERVETSDSSLVLSMRSSRWDDATGRSNDSLFLVSMMQSLEEDDPLKMEFHSLAKLEGRLSVHSPGSALDIRGSDLRVVRTIQRWDHFGNVWANCGDIYYQEDMCLDGSNWIQCSTVAWGCPGTLVKSGGCPYTEFTCETDPDEPTSSTENFVTVLDLSPQGEMVEHGTLQVGNDHEAVTSVYFDESAGYVTTFDHTIGLVPGMFPELMNEQEMGEMPELPMRKESFYVLDLDVAQGPSLRTHVVLEQGARSSLRPLEIDDDKTLLIGMGQNTTTTSSDERHRPRSSWGLITVFDVSDPDAPQVVADRILANEAGFETHSDAEWDAKAATLYKDGGILVIPVQMYRSYYPSDDFHNEEVEHLEEELFVNHTGTPPPSFPVAASSSSSEYDDFQGFIVFDVSNVPEKGIVELLRINHRGRGETCHYCDGYFHGSRSYVFDESDGSRVLVTASGEYVVGTDVDTGKELWSFSPSDMIEGENKDCCW</sequence>
<dbReference type="AlphaFoldDB" id="A0A9N8E0A8"/>
<dbReference type="InterPro" id="IPR019198">
    <property type="entry name" value="Beta_propeller_containing"/>
</dbReference>
<comment type="caution">
    <text evidence="3">The sequence shown here is derived from an EMBL/GenBank/DDBJ whole genome shotgun (WGS) entry which is preliminary data.</text>
</comment>
<feature type="region of interest" description="Disordered" evidence="1">
    <location>
        <begin position="93"/>
        <end position="125"/>
    </location>
</feature>
<gene>
    <name evidence="3" type="ORF">SEMRO_522_G159530.1</name>
</gene>
<dbReference type="EMBL" id="CAICTM010000521">
    <property type="protein sequence ID" value="CAB9512166.1"/>
    <property type="molecule type" value="Genomic_DNA"/>
</dbReference>
<evidence type="ECO:0000313" key="3">
    <source>
        <dbReference type="EMBL" id="CAB9512166.1"/>
    </source>
</evidence>
<feature type="compositionally biased region" description="Basic and acidic residues" evidence="1">
    <location>
        <begin position="257"/>
        <end position="267"/>
    </location>
</feature>